<dbReference type="EMBL" id="CAXAMN010000780">
    <property type="protein sequence ID" value="CAK8990684.1"/>
    <property type="molecule type" value="Genomic_DNA"/>
</dbReference>
<dbReference type="PANTHER" id="PTHR15261">
    <property type="entry name" value="THROMBOSPONDIN-TYPE LAMININ G DOMAIN AND EAR REPEAT-CONTAINING"/>
    <property type="match status" value="1"/>
</dbReference>
<sequence>MAAMILAPFAHLPMMQLVALVVLACLPFVGKAASHIDVVQSITTDGRCQFFHTFEIDGTQYLVEANEKSGTNFNVDSKIYRWDGTSFVEFQSIATSGALGWESFIIDGTQYLVVANYYDGASYNTNSKVYRWNGTFFADFQSIATDGANSWESFIIDGTQYLVVANYQGADSKVYRWNGASFVEFQSIATQKAWSWESFIIDGTQYLVVANYNNGADSKVYRWDGTSFVEFQSIATDGAATWESFIIDGTQYLVVANSYDHGGASYNVDSKIYRWDGTSFTEFQSIATSQARAWESFIIHDTLYLVVANRYNGASFSVDSKVYRWDGTSFVEFESIATDGASGWESFIIDGAQYLVMASNSATGYPGYVYTVTIATTTTRTMTMSTSTSTSRTSTSRTSTTRSMTTSTSTSRTSISSTSTSWTSTSSTSTSRTMTSTTTRTEPPSALASSQFAFADASAWGLGALAFYLAALAVSLVMARLWARAGEAPAQVAQEARMLGKAIPDPEHQTHQIPGAQDHEQKEADTEQTDPPAPEETMPMSRRIRRSCHVLTLNMVLESGNLVSSLLYVLGAYQRSTLMGFTAACGSGLLMPVRSRECPNESEILALPTCHQGLLTEAFCEADIQVPMPGCHVSRELDNCGRYDIYSMQMMACSDIGCSSVAFGLWFVALMSLGLTIVWTAVFYARTLVKRLEQSRQQLWQRRICGFMTSLLLLILITYIVGIEGGTSSVLAMALLCPLLLLCAWVLALGVTFLPEKADFNQVERAEETEPELKKRRRMEAVMGKAAALEIPFFNALMAINLKEDDVELLHEFRGPLNTGLRVVEDIPELLVACLDLYYFGGAWYAWLGMTCSFLMIAFHLCVGMFLTCREEAKSVAQRGYTMDTE</sequence>
<keyword evidence="4" id="KW-0812">Transmembrane</keyword>
<proteinExistence type="predicted"/>
<feature type="transmembrane region" description="Helical" evidence="4">
    <location>
        <begin position="782"/>
        <end position="800"/>
    </location>
</feature>
<feature type="region of interest" description="Disordered" evidence="3">
    <location>
        <begin position="383"/>
        <end position="445"/>
    </location>
</feature>
<feature type="transmembrane region" description="Helical" evidence="4">
    <location>
        <begin position="844"/>
        <end position="869"/>
    </location>
</feature>
<dbReference type="PROSITE" id="PS50912">
    <property type="entry name" value="EAR"/>
    <property type="match status" value="7"/>
</dbReference>
<dbReference type="Pfam" id="PF03736">
    <property type="entry name" value="EPTP"/>
    <property type="match status" value="7"/>
</dbReference>
<dbReference type="PANTHER" id="PTHR15261:SF4">
    <property type="entry name" value="THROMBOSPONDIN-TYPE LAMININ G DOMAIN AND EAR REPEAT-CONTAINING PROTEIN"/>
    <property type="match status" value="1"/>
</dbReference>
<evidence type="ECO:0000256" key="3">
    <source>
        <dbReference type="SAM" id="MobiDB-lite"/>
    </source>
</evidence>
<evidence type="ECO:0000313" key="7">
    <source>
        <dbReference type="Proteomes" id="UP001642484"/>
    </source>
</evidence>
<organism evidence="6 7">
    <name type="scientific">Durusdinium trenchii</name>
    <dbReference type="NCBI Taxonomy" id="1381693"/>
    <lineage>
        <taxon>Eukaryota</taxon>
        <taxon>Sar</taxon>
        <taxon>Alveolata</taxon>
        <taxon>Dinophyceae</taxon>
        <taxon>Suessiales</taxon>
        <taxon>Symbiodiniaceae</taxon>
        <taxon>Durusdinium</taxon>
    </lineage>
</organism>
<evidence type="ECO:0000256" key="1">
    <source>
        <dbReference type="ARBA" id="ARBA00022729"/>
    </source>
</evidence>
<evidence type="ECO:0008006" key="8">
    <source>
        <dbReference type="Google" id="ProtNLM"/>
    </source>
</evidence>
<dbReference type="InterPro" id="IPR009039">
    <property type="entry name" value="EAR"/>
</dbReference>
<keyword evidence="1 5" id="KW-0732">Signal</keyword>
<evidence type="ECO:0000256" key="5">
    <source>
        <dbReference type="SAM" id="SignalP"/>
    </source>
</evidence>
<name>A0ABP0HMT6_9DINO</name>
<accession>A0ABP0HMT6</accession>
<reference evidence="6 7" key="1">
    <citation type="submission" date="2024-02" db="EMBL/GenBank/DDBJ databases">
        <authorList>
            <person name="Chen Y."/>
            <person name="Shah S."/>
            <person name="Dougan E. K."/>
            <person name="Thang M."/>
            <person name="Chan C."/>
        </authorList>
    </citation>
    <scope>NUCLEOTIDE SEQUENCE [LARGE SCALE GENOMIC DNA]</scope>
</reference>
<feature type="transmembrane region" description="Helical" evidence="4">
    <location>
        <begin position="729"/>
        <end position="754"/>
    </location>
</feature>
<feature type="transmembrane region" description="Helical" evidence="4">
    <location>
        <begin position="663"/>
        <end position="684"/>
    </location>
</feature>
<evidence type="ECO:0000313" key="6">
    <source>
        <dbReference type="EMBL" id="CAK8990684.1"/>
    </source>
</evidence>
<dbReference type="InterPro" id="IPR005492">
    <property type="entry name" value="EPTP"/>
</dbReference>
<feature type="transmembrane region" description="Helical" evidence="4">
    <location>
        <begin position="704"/>
        <end position="723"/>
    </location>
</feature>
<keyword evidence="4" id="KW-0472">Membrane</keyword>
<keyword evidence="4" id="KW-1133">Transmembrane helix</keyword>
<feature type="region of interest" description="Disordered" evidence="3">
    <location>
        <begin position="505"/>
        <end position="541"/>
    </location>
</feature>
<evidence type="ECO:0000256" key="2">
    <source>
        <dbReference type="ARBA" id="ARBA00022737"/>
    </source>
</evidence>
<keyword evidence="2" id="KW-0677">Repeat</keyword>
<keyword evidence="7" id="KW-1185">Reference proteome</keyword>
<comment type="caution">
    <text evidence="6">The sequence shown here is derived from an EMBL/GenBank/DDBJ whole genome shotgun (WGS) entry which is preliminary data.</text>
</comment>
<protein>
    <recommendedName>
        <fullName evidence="8">Transmembrane protein</fullName>
    </recommendedName>
</protein>
<feature type="transmembrane region" description="Helical" evidence="4">
    <location>
        <begin position="550"/>
        <end position="570"/>
    </location>
</feature>
<evidence type="ECO:0000256" key="4">
    <source>
        <dbReference type="SAM" id="Phobius"/>
    </source>
</evidence>
<feature type="transmembrane region" description="Helical" evidence="4">
    <location>
        <begin position="459"/>
        <end position="479"/>
    </location>
</feature>
<feature type="signal peptide" evidence="5">
    <location>
        <begin position="1"/>
        <end position="32"/>
    </location>
</feature>
<dbReference type="SUPFAM" id="SSF101898">
    <property type="entry name" value="NHL repeat"/>
    <property type="match status" value="1"/>
</dbReference>
<dbReference type="Proteomes" id="UP001642484">
    <property type="component" value="Unassembled WGS sequence"/>
</dbReference>
<gene>
    <name evidence="6" type="ORF">CCMP2556_LOCUS2152</name>
</gene>
<feature type="chain" id="PRO_5046928729" description="Transmembrane protein" evidence="5">
    <location>
        <begin position="33"/>
        <end position="886"/>
    </location>
</feature>